<dbReference type="GO" id="GO:0050661">
    <property type="term" value="F:NADP binding"/>
    <property type="evidence" value="ECO:0007669"/>
    <property type="project" value="InterPro"/>
</dbReference>
<accession>A0A067TJ45</accession>
<dbReference type="EMBL" id="KL142372">
    <property type="protein sequence ID" value="KDR79924.1"/>
    <property type="molecule type" value="Genomic_DNA"/>
</dbReference>
<dbReference type="OrthoDB" id="2960473at2759"/>
<dbReference type="PANTHER" id="PTHR43303:SF4">
    <property type="entry name" value="NADPH DEHYDROGENASE C23G7.10C-RELATED"/>
    <property type="match status" value="1"/>
</dbReference>
<dbReference type="GO" id="GO:0003959">
    <property type="term" value="F:NADPH dehydrogenase activity"/>
    <property type="evidence" value="ECO:0007669"/>
    <property type="project" value="InterPro"/>
</dbReference>
<sequence length="194" mass="21295">MVPANANVRAPGVPYFTPAQIPPAGTAIDPQPDCREISILFRPIQFRGVHFQKRIWVSHKCHAELRLKLQRYHSSSCCFKTSDVMRGIGATSSYPSAKVTATTAAAGARPPRLLVATVGAITNGVQAEDLLKNGDPDIVLVGRFFQKNPGTVWAWAEDLDRLEIKVANQIGWGFRGRGKKALQGCEENEKTKEK</sequence>
<evidence type="ECO:0000313" key="2">
    <source>
        <dbReference type="EMBL" id="KDR79924.1"/>
    </source>
</evidence>
<evidence type="ECO:0000313" key="3">
    <source>
        <dbReference type="Proteomes" id="UP000027222"/>
    </source>
</evidence>
<protein>
    <recommendedName>
        <fullName evidence="4">NADH:flavin oxidoreductase/NADH oxidase N-terminal domain-containing protein</fullName>
    </recommendedName>
</protein>
<dbReference type="InterPro" id="IPR044152">
    <property type="entry name" value="YqjM-like"/>
</dbReference>
<gene>
    <name evidence="2" type="ORF">GALMADRAFT_208187</name>
</gene>
<reference evidence="3" key="1">
    <citation type="journal article" date="2014" name="Proc. Natl. Acad. Sci. U.S.A.">
        <title>Extensive sampling of basidiomycete genomes demonstrates inadequacy of the white-rot/brown-rot paradigm for wood decay fungi.</title>
        <authorList>
            <person name="Riley R."/>
            <person name="Salamov A.A."/>
            <person name="Brown D.W."/>
            <person name="Nagy L.G."/>
            <person name="Floudas D."/>
            <person name="Held B.W."/>
            <person name="Levasseur A."/>
            <person name="Lombard V."/>
            <person name="Morin E."/>
            <person name="Otillar R."/>
            <person name="Lindquist E.A."/>
            <person name="Sun H."/>
            <person name="LaButti K.M."/>
            <person name="Schmutz J."/>
            <person name="Jabbour D."/>
            <person name="Luo H."/>
            <person name="Baker S.E."/>
            <person name="Pisabarro A.G."/>
            <person name="Walton J.D."/>
            <person name="Blanchette R.A."/>
            <person name="Henrissat B."/>
            <person name="Martin F."/>
            <person name="Cullen D."/>
            <person name="Hibbett D.S."/>
            <person name="Grigoriev I.V."/>
        </authorList>
    </citation>
    <scope>NUCLEOTIDE SEQUENCE [LARGE SCALE GENOMIC DNA]</scope>
    <source>
        <strain evidence="3">CBS 339.88</strain>
    </source>
</reference>
<proteinExistence type="predicted"/>
<evidence type="ECO:0000256" key="1">
    <source>
        <dbReference type="ARBA" id="ARBA00001917"/>
    </source>
</evidence>
<dbReference type="InterPro" id="IPR013785">
    <property type="entry name" value="Aldolase_TIM"/>
</dbReference>
<dbReference type="Gene3D" id="3.20.20.70">
    <property type="entry name" value="Aldolase class I"/>
    <property type="match status" value="1"/>
</dbReference>
<dbReference type="HOGENOM" id="CLU_1402539_0_0_1"/>
<name>A0A067TJ45_GALM3</name>
<dbReference type="STRING" id="685588.A0A067TJ45"/>
<dbReference type="AlphaFoldDB" id="A0A067TJ45"/>
<dbReference type="PANTHER" id="PTHR43303">
    <property type="entry name" value="NADPH DEHYDROGENASE C23G7.10C-RELATED"/>
    <property type="match status" value="1"/>
</dbReference>
<evidence type="ECO:0008006" key="4">
    <source>
        <dbReference type="Google" id="ProtNLM"/>
    </source>
</evidence>
<dbReference type="SUPFAM" id="SSF51395">
    <property type="entry name" value="FMN-linked oxidoreductases"/>
    <property type="match status" value="1"/>
</dbReference>
<comment type="cofactor">
    <cofactor evidence="1">
        <name>FMN</name>
        <dbReference type="ChEBI" id="CHEBI:58210"/>
    </cofactor>
</comment>
<dbReference type="Proteomes" id="UP000027222">
    <property type="component" value="Unassembled WGS sequence"/>
</dbReference>
<dbReference type="GO" id="GO:0010181">
    <property type="term" value="F:FMN binding"/>
    <property type="evidence" value="ECO:0007669"/>
    <property type="project" value="InterPro"/>
</dbReference>
<organism evidence="2 3">
    <name type="scientific">Galerina marginata (strain CBS 339.88)</name>
    <dbReference type="NCBI Taxonomy" id="685588"/>
    <lineage>
        <taxon>Eukaryota</taxon>
        <taxon>Fungi</taxon>
        <taxon>Dikarya</taxon>
        <taxon>Basidiomycota</taxon>
        <taxon>Agaricomycotina</taxon>
        <taxon>Agaricomycetes</taxon>
        <taxon>Agaricomycetidae</taxon>
        <taxon>Agaricales</taxon>
        <taxon>Agaricineae</taxon>
        <taxon>Strophariaceae</taxon>
        <taxon>Galerina</taxon>
    </lineage>
</organism>
<keyword evidence="3" id="KW-1185">Reference proteome</keyword>